<dbReference type="EMBL" id="EU309041">
    <property type="protein sequence ID" value="ABY65844.1"/>
    <property type="molecule type" value="Genomic_DNA"/>
</dbReference>
<dbReference type="OrthoDB" id="24616at10239"/>
<dbReference type="KEGG" id="vg:5850520"/>
<organism evidence="1 2">
    <name type="scientific">Orgyia leucostigma nucleopolyhedrovirus</name>
    <dbReference type="NCBI Taxonomy" id="490711"/>
    <lineage>
        <taxon>Viruses</taxon>
        <taxon>Viruses incertae sedis</taxon>
        <taxon>Naldaviricetes</taxon>
        <taxon>Lefavirales</taxon>
        <taxon>Baculoviridae</taxon>
        <taxon>Alphabaculovirus</taxon>
        <taxon>Alphabaculovirus orleucostigmae</taxon>
    </lineage>
</organism>
<dbReference type="RefSeq" id="YP_001651028.1">
    <property type="nucleotide sequence ID" value="NC_010276.1"/>
</dbReference>
<dbReference type="GeneID" id="5850520"/>
<name>B0FDY6_9ABAC</name>
<accession>B0FDY6</accession>
<dbReference type="Proteomes" id="UP000203316">
    <property type="component" value="Segment"/>
</dbReference>
<keyword evidence="2" id="KW-1185">Reference proteome</keyword>
<protein>
    <submittedName>
        <fullName evidence="1">Gp16</fullName>
    </submittedName>
</protein>
<reference evidence="1 2" key="1">
    <citation type="submission" date="2007-11" db="EMBL/GenBank/DDBJ databases">
        <title>Sequence and organization of Orgyia leucostigma nucleopolyhedrovirus genome.</title>
        <authorList>
            <person name="Eveleigh R.J.M."/>
            <person name="Lapointe R."/>
            <person name="Graham R.I."/>
            <person name="Lauzon H.A.M."/>
            <person name="Pavlik L."/>
            <person name="Arif B.M."/>
            <person name="Lucarotti C.J."/>
        </authorList>
    </citation>
    <scope>NUCLEOTIDE SEQUENCE [LARGE SCALE GENOMIC DNA]</scope>
    <source>
        <strain evidence="1">CFS-77</strain>
    </source>
</reference>
<gene>
    <name evidence="1" type="primary">gp16</name>
</gene>
<sequence length="101" mass="11662">MNYSAIILIALVAYLWHTGSLFDELQALKQLLIATYEMIERQFNNLAIDLALIKNETTGMLVRLQNATAHTIRLVADNGRKIDSLNTKIDNILQEHRRNYY</sequence>
<evidence type="ECO:0000313" key="2">
    <source>
        <dbReference type="Proteomes" id="UP000203316"/>
    </source>
</evidence>
<proteinExistence type="predicted"/>
<evidence type="ECO:0000313" key="1">
    <source>
        <dbReference type="EMBL" id="ABY65844.1"/>
    </source>
</evidence>